<feature type="compositionally biased region" description="Gly residues" evidence="11">
    <location>
        <begin position="466"/>
        <end position="486"/>
    </location>
</feature>
<dbReference type="PROSITE" id="PS01359">
    <property type="entry name" value="ZF_PHD_1"/>
    <property type="match status" value="1"/>
</dbReference>
<evidence type="ECO:0000256" key="7">
    <source>
        <dbReference type="PIRSR" id="PIRSR628651-50"/>
    </source>
</evidence>
<dbReference type="GO" id="GO:0045893">
    <property type="term" value="P:positive regulation of DNA-templated transcription"/>
    <property type="evidence" value="ECO:0007669"/>
    <property type="project" value="TreeGrafter"/>
</dbReference>
<reference evidence="14" key="1">
    <citation type="submission" date="2013-03" db="EMBL/GenBank/DDBJ databases">
        <title>The Genome Sequence of Anopheles epiroticus epiroticus2.</title>
        <authorList>
            <consortium name="The Broad Institute Genomics Platform"/>
            <person name="Neafsey D.E."/>
            <person name="Howell P."/>
            <person name="Walker B."/>
            <person name="Young S.K."/>
            <person name="Zeng Q."/>
            <person name="Gargeya S."/>
            <person name="Fitzgerald M."/>
            <person name="Haas B."/>
            <person name="Abouelleil A."/>
            <person name="Allen A.W."/>
            <person name="Alvarado L."/>
            <person name="Arachchi H.M."/>
            <person name="Berlin A.M."/>
            <person name="Chapman S.B."/>
            <person name="Gainer-Dewar J."/>
            <person name="Goldberg J."/>
            <person name="Griggs A."/>
            <person name="Gujja S."/>
            <person name="Hansen M."/>
            <person name="Howarth C."/>
            <person name="Imamovic A."/>
            <person name="Ireland A."/>
            <person name="Larimer J."/>
            <person name="McCowan C."/>
            <person name="Murphy C."/>
            <person name="Pearson M."/>
            <person name="Poon T.W."/>
            <person name="Priest M."/>
            <person name="Roberts A."/>
            <person name="Saif S."/>
            <person name="Shea T."/>
            <person name="Sisk P."/>
            <person name="Sykes S."/>
            <person name="Wortman J."/>
            <person name="Nusbaum C."/>
            <person name="Birren B."/>
        </authorList>
    </citation>
    <scope>NUCLEOTIDE SEQUENCE [LARGE SCALE GENOMIC DNA]</scope>
    <source>
        <strain evidence="14">Epiroticus2</strain>
    </source>
</reference>
<comment type="similarity">
    <text evidence="2 10">Belongs to the ING family.</text>
</comment>
<feature type="binding site" evidence="8">
    <location>
        <position position="527"/>
    </location>
    <ligand>
        <name>Zn(2+)</name>
        <dbReference type="ChEBI" id="CHEBI:29105"/>
        <label>1</label>
    </ligand>
</feature>
<feature type="compositionally biased region" description="Gly residues" evidence="11">
    <location>
        <begin position="252"/>
        <end position="274"/>
    </location>
</feature>
<dbReference type="SMART" id="SM01408">
    <property type="entry name" value="ING"/>
    <property type="match status" value="1"/>
</dbReference>
<evidence type="ECO:0000313" key="14">
    <source>
        <dbReference type="Proteomes" id="UP000075885"/>
    </source>
</evidence>
<dbReference type="CDD" id="cd15584">
    <property type="entry name" value="PHD_ING1_2"/>
    <property type="match status" value="1"/>
</dbReference>
<organism evidence="13 14">
    <name type="scientific">Anopheles epiroticus</name>
    <dbReference type="NCBI Taxonomy" id="199890"/>
    <lineage>
        <taxon>Eukaryota</taxon>
        <taxon>Metazoa</taxon>
        <taxon>Ecdysozoa</taxon>
        <taxon>Arthropoda</taxon>
        <taxon>Hexapoda</taxon>
        <taxon>Insecta</taxon>
        <taxon>Pterygota</taxon>
        <taxon>Neoptera</taxon>
        <taxon>Endopterygota</taxon>
        <taxon>Diptera</taxon>
        <taxon>Nematocera</taxon>
        <taxon>Culicoidea</taxon>
        <taxon>Culicidae</taxon>
        <taxon>Anophelinae</taxon>
        <taxon>Anopheles</taxon>
    </lineage>
</organism>
<keyword evidence="4 9" id="KW-0863">Zinc-finger</keyword>
<reference evidence="13" key="2">
    <citation type="submission" date="2020-05" db="UniProtKB">
        <authorList>
            <consortium name="EnsemblMetazoa"/>
        </authorList>
    </citation>
    <scope>IDENTIFICATION</scope>
    <source>
        <strain evidence="13">Epiroticus2</strain>
    </source>
</reference>
<feature type="site" description="Histone H3K4me3 binding" evidence="7">
    <location>
        <position position="524"/>
    </location>
</feature>
<comment type="subunit">
    <text evidence="10">Component of an histone acetyltransferase complex. Interacts with H3K4me3 and to a lesser extent with H3K4me2.</text>
</comment>
<proteinExistence type="inferred from homology"/>
<keyword evidence="14" id="KW-1185">Reference proteome</keyword>
<feature type="compositionally biased region" description="Gly residues" evidence="11">
    <location>
        <begin position="217"/>
        <end position="239"/>
    </location>
</feature>
<evidence type="ECO:0000256" key="6">
    <source>
        <dbReference type="ARBA" id="ARBA00023242"/>
    </source>
</evidence>
<evidence type="ECO:0000256" key="10">
    <source>
        <dbReference type="RuleBase" id="RU361213"/>
    </source>
</evidence>
<dbReference type="InterPro" id="IPR028651">
    <property type="entry name" value="ING_fam"/>
</dbReference>
<evidence type="ECO:0000313" key="13">
    <source>
        <dbReference type="EnsemblMetazoa" id="AEPI001123-PA"/>
    </source>
</evidence>
<feature type="compositionally biased region" description="Gly residues" evidence="11">
    <location>
        <begin position="334"/>
        <end position="352"/>
    </location>
</feature>
<feature type="binding site" evidence="8">
    <location>
        <position position="565"/>
    </location>
    <ligand>
        <name>Zn(2+)</name>
        <dbReference type="ChEBI" id="CHEBI:29105"/>
        <label>2</label>
    </ligand>
</feature>
<dbReference type="Gene3D" id="3.30.40.10">
    <property type="entry name" value="Zinc/RING finger domain, C3HC4 (zinc finger)"/>
    <property type="match status" value="1"/>
</dbReference>
<evidence type="ECO:0000256" key="8">
    <source>
        <dbReference type="PIRSR" id="PIRSR628651-51"/>
    </source>
</evidence>
<dbReference type="Pfam" id="PF12998">
    <property type="entry name" value="ING"/>
    <property type="match status" value="2"/>
</dbReference>
<dbReference type="EnsemblMetazoa" id="AEPI001123-RA">
    <property type="protein sequence ID" value="AEPI001123-PA"/>
    <property type="gene ID" value="AEPI001123"/>
</dbReference>
<feature type="compositionally biased region" description="Low complexity" evidence="11">
    <location>
        <begin position="88"/>
        <end position="113"/>
    </location>
</feature>
<dbReference type="GO" id="GO:0008270">
    <property type="term" value="F:zinc ion binding"/>
    <property type="evidence" value="ECO:0007669"/>
    <property type="project" value="UniProtKB-KW"/>
</dbReference>
<protein>
    <recommendedName>
        <fullName evidence="10">Inhibitor of growth protein</fullName>
    </recommendedName>
</protein>
<comment type="function">
    <text evidence="10">Component of an histone acetyltransferase complex.</text>
</comment>
<evidence type="ECO:0000256" key="4">
    <source>
        <dbReference type="ARBA" id="ARBA00022771"/>
    </source>
</evidence>
<feature type="site" description="Histone H3K4me3 binding" evidence="7">
    <location>
        <position position="539"/>
    </location>
</feature>
<dbReference type="GO" id="GO:0005634">
    <property type="term" value="C:nucleus"/>
    <property type="evidence" value="ECO:0007669"/>
    <property type="project" value="UniProtKB-SubCell"/>
</dbReference>
<dbReference type="GO" id="GO:0006325">
    <property type="term" value="P:chromatin organization"/>
    <property type="evidence" value="ECO:0007669"/>
    <property type="project" value="UniProtKB-KW"/>
</dbReference>
<accession>A0A182P2I9</accession>
<dbReference type="Proteomes" id="UP000075885">
    <property type="component" value="Unassembled WGS sequence"/>
</dbReference>
<feature type="region of interest" description="Disordered" evidence="11">
    <location>
        <begin position="334"/>
        <end position="518"/>
    </location>
</feature>
<dbReference type="InterPro" id="IPR024610">
    <property type="entry name" value="ING_N_histone-binding"/>
</dbReference>
<dbReference type="InterPro" id="IPR028643">
    <property type="entry name" value="ING1_PHD_Znf"/>
</dbReference>
<evidence type="ECO:0000256" key="1">
    <source>
        <dbReference type="ARBA" id="ARBA00004123"/>
    </source>
</evidence>
<feature type="region of interest" description="Disordered" evidence="11">
    <location>
        <begin position="64"/>
        <end position="120"/>
    </location>
</feature>
<keyword evidence="5 8" id="KW-0862">Zinc</keyword>
<dbReference type="InterPro" id="IPR013083">
    <property type="entry name" value="Znf_RING/FYVE/PHD"/>
</dbReference>
<sequence length="597" mass="60271">MINVGAVTVEANYSTNYVENYLDSVENLPDDVQRHLSRIREIDVLYRSHLRDVNMYYEQWSLNQQQQQHQQQPVTAPSGAPKGSTNDAASSSTATATAAAPMATTATTATPTTEQSNTLKRVTSRIQKSLIAAQELGDEKLQIIQQLQDLIDHKTRQLDQDFVNLGNEFFVRVDYTRGDDKTLDGGRDVNGTSLTGVQGGNGSSNGSSQYGVTSNGMAGGPNGSGGYSVGSNGGNGGIGPNSHIMHTPNGTSGNGVGSALGGGNGSGMYGGNNGNGSFSSERSSKRARRTRNDQAGGSVNGSNTPNSMCGVSAMDVDPIEDIIGGSGGIGVGGVGSSGSGTGSGAGGNGGQPGSIAISGGNIGGPSVGGGIKQEMGSGGNGNGGNGGTTGSGSSHTSLSGSGPGQTQSVTLGGNGSKSGNGGNGGSLGLSSGSGSSGNGGNGSGASNVGVAASSTSQLNSSNQGSGKKGTGSGNNTGSGSGAGGANSGKKKKRKTGGRGSQATREAREDTPAAEETIDPDEPTYCLCDQISFGEMILCDNDLCPIEWFHFSCVSLISKPKGRWFCPNCRGDRPNVMKPKAQFLKELERYNKEKEEKT</sequence>
<feature type="compositionally biased region" description="Polar residues" evidence="11">
    <location>
        <begin position="293"/>
        <end position="309"/>
    </location>
</feature>
<feature type="domain" description="PHD-type" evidence="12">
    <location>
        <begin position="522"/>
        <end position="571"/>
    </location>
</feature>
<dbReference type="InterPro" id="IPR001965">
    <property type="entry name" value="Znf_PHD"/>
</dbReference>
<feature type="binding site" evidence="8">
    <location>
        <position position="538"/>
    </location>
    <ligand>
        <name>Zn(2+)</name>
        <dbReference type="ChEBI" id="CHEBI:29105"/>
        <label>2</label>
    </ligand>
</feature>
<dbReference type="FunFam" id="3.30.40.10:FF:000021">
    <property type="entry name" value="Inhibitor of growth 2b"/>
    <property type="match status" value="1"/>
</dbReference>
<dbReference type="PANTHER" id="PTHR10333">
    <property type="entry name" value="INHIBITOR OF GROWTH PROTEIN"/>
    <property type="match status" value="1"/>
</dbReference>
<feature type="site" description="Histone H3K4me3 binding" evidence="7">
    <location>
        <position position="535"/>
    </location>
</feature>
<dbReference type="Gene3D" id="6.10.140.1740">
    <property type="match status" value="1"/>
</dbReference>
<feature type="binding site" evidence="8">
    <location>
        <position position="543"/>
    </location>
    <ligand>
        <name>Zn(2+)</name>
        <dbReference type="ChEBI" id="CHEBI:29105"/>
        <label>2</label>
    </ligand>
</feature>
<dbReference type="AlphaFoldDB" id="A0A182P2I9"/>
<evidence type="ECO:0000256" key="2">
    <source>
        <dbReference type="ARBA" id="ARBA00010210"/>
    </source>
</evidence>
<feature type="binding site" evidence="8">
    <location>
        <position position="552"/>
    </location>
    <ligand>
        <name>Zn(2+)</name>
        <dbReference type="ChEBI" id="CHEBI:29105"/>
        <label>1</label>
    </ligand>
</feature>
<evidence type="ECO:0000259" key="12">
    <source>
        <dbReference type="PROSITE" id="PS50016"/>
    </source>
</evidence>
<feature type="region of interest" description="Disordered" evidence="11">
    <location>
        <begin position="182"/>
        <end position="312"/>
    </location>
</feature>
<keyword evidence="6 10" id="KW-0539">Nucleus</keyword>
<evidence type="ECO:0000256" key="3">
    <source>
        <dbReference type="ARBA" id="ARBA00022723"/>
    </source>
</evidence>
<dbReference type="PROSITE" id="PS50016">
    <property type="entry name" value="ZF_PHD_2"/>
    <property type="match status" value="1"/>
</dbReference>
<dbReference type="InterPro" id="IPR011011">
    <property type="entry name" value="Znf_FYVE_PHD"/>
</dbReference>
<feature type="compositionally biased region" description="Gly residues" evidence="11">
    <location>
        <begin position="412"/>
        <end position="427"/>
    </location>
</feature>
<feature type="compositionally biased region" description="Low complexity" evidence="11">
    <location>
        <begin position="444"/>
        <end position="465"/>
    </location>
</feature>
<feature type="compositionally biased region" description="Low complexity" evidence="11">
    <location>
        <begin position="204"/>
        <end position="216"/>
    </location>
</feature>
<dbReference type="PANTHER" id="PTHR10333:SF89">
    <property type="entry name" value="INHIBITOR OF GROWTH PROTEIN"/>
    <property type="match status" value="1"/>
</dbReference>
<evidence type="ECO:0000256" key="9">
    <source>
        <dbReference type="PROSITE-ProRule" id="PRU00146"/>
    </source>
</evidence>
<name>A0A182P2I9_9DIPT</name>
<dbReference type="SMART" id="SM00249">
    <property type="entry name" value="PHD"/>
    <property type="match status" value="1"/>
</dbReference>
<comment type="subcellular location">
    <subcellularLocation>
        <location evidence="1 10">Nucleus</location>
    </subcellularLocation>
</comment>
<feature type="binding site" evidence="8">
    <location>
        <position position="568"/>
    </location>
    <ligand>
        <name>Zn(2+)</name>
        <dbReference type="ChEBI" id="CHEBI:29105"/>
        <label>2</label>
    </ligand>
</feature>
<keyword evidence="3 8" id="KW-0479">Metal-binding</keyword>
<dbReference type="VEuPathDB" id="VectorBase:AEPI001123"/>
<feature type="site" description="Histone H3K4me3 binding" evidence="7">
    <location>
        <position position="547"/>
    </location>
</feature>
<comment type="domain">
    <text evidence="10">The PHD-type zinc finger mediates the binding to H3K4me3.</text>
</comment>
<evidence type="ECO:0000256" key="11">
    <source>
        <dbReference type="SAM" id="MobiDB-lite"/>
    </source>
</evidence>
<dbReference type="SUPFAM" id="SSF57903">
    <property type="entry name" value="FYVE/PHD zinc finger"/>
    <property type="match status" value="1"/>
</dbReference>
<feature type="binding site" evidence="8">
    <location>
        <position position="549"/>
    </location>
    <ligand>
        <name>Zn(2+)</name>
        <dbReference type="ChEBI" id="CHEBI:29105"/>
        <label>1</label>
    </ligand>
</feature>
<keyword evidence="10" id="KW-0156">Chromatin regulator</keyword>
<dbReference type="InterPro" id="IPR019786">
    <property type="entry name" value="Zinc_finger_PHD-type_CS"/>
</dbReference>
<dbReference type="InterPro" id="IPR019787">
    <property type="entry name" value="Znf_PHD-finger"/>
</dbReference>
<feature type="compositionally biased region" description="Low complexity" evidence="11">
    <location>
        <begin position="391"/>
        <end position="400"/>
    </location>
</feature>
<feature type="compositionally biased region" description="Gly residues" evidence="11">
    <location>
        <begin position="434"/>
        <end position="443"/>
    </location>
</feature>
<feature type="binding site" evidence="8">
    <location>
        <position position="525"/>
    </location>
    <ligand>
        <name>Zn(2+)</name>
        <dbReference type="ChEBI" id="CHEBI:29105"/>
        <label>1</label>
    </ligand>
</feature>
<dbReference type="STRING" id="199890.A0A182P2I9"/>
<dbReference type="CDD" id="cd16857">
    <property type="entry name" value="ING_ING1_2"/>
    <property type="match status" value="1"/>
</dbReference>
<evidence type="ECO:0000256" key="5">
    <source>
        <dbReference type="ARBA" id="ARBA00022833"/>
    </source>
</evidence>
<feature type="compositionally biased region" description="Gly residues" evidence="11">
    <location>
        <begin position="360"/>
        <end position="390"/>
    </location>
</feature>